<dbReference type="AlphaFoldDB" id="A0A8J3MAG9"/>
<dbReference type="InterPro" id="IPR050707">
    <property type="entry name" value="HTH_MetabolicPath_Reg"/>
</dbReference>
<dbReference type="InterPro" id="IPR036388">
    <property type="entry name" value="WH-like_DNA-bd_sf"/>
</dbReference>
<dbReference type="EMBL" id="BNCJ01000039">
    <property type="protein sequence ID" value="GHF74519.1"/>
    <property type="molecule type" value="Genomic_DNA"/>
</dbReference>
<dbReference type="PROSITE" id="PS51077">
    <property type="entry name" value="HTH_ICLR"/>
    <property type="match status" value="1"/>
</dbReference>
<evidence type="ECO:0000313" key="7">
    <source>
        <dbReference type="Proteomes" id="UP000626220"/>
    </source>
</evidence>
<dbReference type="PROSITE" id="PS51078">
    <property type="entry name" value="ICLR_ED"/>
    <property type="match status" value="1"/>
</dbReference>
<dbReference type="Pfam" id="PF09339">
    <property type="entry name" value="HTH_IclR"/>
    <property type="match status" value="1"/>
</dbReference>
<evidence type="ECO:0000259" key="4">
    <source>
        <dbReference type="PROSITE" id="PS51077"/>
    </source>
</evidence>
<comment type="caution">
    <text evidence="6">The sequence shown here is derived from an EMBL/GenBank/DDBJ whole genome shotgun (WGS) entry which is preliminary data.</text>
</comment>
<accession>A0A8J3MAG9</accession>
<reference evidence="6" key="2">
    <citation type="submission" date="2020-09" db="EMBL/GenBank/DDBJ databases">
        <authorList>
            <person name="Sun Q."/>
            <person name="Kim S."/>
        </authorList>
    </citation>
    <scope>NUCLEOTIDE SEQUENCE</scope>
    <source>
        <strain evidence="6">KCTC 42650</strain>
    </source>
</reference>
<evidence type="ECO:0000256" key="2">
    <source>
        <dbReference type="ARBA" id="ARBA00023125"/>
    </source>
</evidence>
<dbReference type="InterPro" id="IPR029016">
    <property type="entry name" value="GAF-like_dom_sf"/>
</dbReference>
<dbReference type="Proteomes" id="UP000626220">
    <property type="component" value="Unassembled WGS sequence"/>
</dbReference>
<evidence type="ECO:0000256" key="3">
    <source>
        <dbReference type="ARBA" id="ARBA00023163"/>
    </source>
</evidence>
<dbReference type="PANTHER" id="PTHR30136:SF24">
    <property type="entry name" value="HTH-TYPE TRANSCRIPTIONAL REPRESSOR ALLR"/>
    <property type="match status" value="1"/>
</dbReference>
<evidence type="ECO:0000313" key="6">
    <source>
        <dbReference type="EMBL" id="GHF74519.1"/>
    </source>
</evidence>
<dbReference type="PANTHER" id="PTHR30136">
    <property type="entry name" value="HELIX-TURN-HELIX TRANSCRIPTIONAL REGULATOR, ICLR FAMILY"/>
    <property type="match status" value="1"/>
</dbReference>
<dbReference type="InterPro" id="IPR036390">
    <property type="entry name" value="WH_DNA-bd_sf"/>
</dbReference>
<dbReference type="InterPro" id="IPR005471">
    <property type="entry name" value="Tscrpt_reg_IclR_N"/>
</dbReference>
<dbReference type="InterPro" id="IPR014757">
    <property type="entry name" value="Tscrpt_reg_IclR_C"/>
</dbReference>
<dbReference type="Gene3D" id="3.30.450.40">
    <property type="match status" value="1"/>
</dbReference>
<organism evidence="6 7">
    <name type="scientific">Seohaeicola zhoushanensis</name>
    <dbReference type="NCBI Taxonomy" id="1569283"/>
    <lineage>
        <taxon>Bacteria</taxon>
        <taxon>Pseudomonadati</taxon>
        <taxon>Pseudomonadota</taxon>
        <taxon>Alphaproteobacteria</taxon>
        <taxon>Rhodobacterales</taxon>
        <taxon>Roseobacteraceae</taxon>
        <taxon>Seohaeicola</taxon>
    </lineage>
</organism>
<keyword evidence="7" id="KW-1185">Reference proteome</keyword>
<proteinExistence type="predicted"/>
<protein>
    <submittedName>
        <fullName evidence="6">Transcriptional regulator</fullName>
    </submittedName>
</protein>
<dbReference type="SUPFAM" id="SSF46785">
    <property type="entry name" value="Winged helix' DNA-binding domain"/>
    <property type="match status" value="1"/>
</dbReference>
<dbReference type="GO" id="GO:0003677">
    <property type="term" value="F:DNA binding"/>
    <property type="evidence" value="ECO:0007669"/>
    <property type="project" value="UniProtKB-KW"/>
</dbReference>
<keyword evidence="2" id="KW-0238">DNA-binding</keyword>
<gene>
    <name evidence="6" type="ORF">GCM10017056_51500</name>
</gene>
<evidence type="ECO:0000256" key="1">
    <source>
        <dbReference type="ARBA" id="ARBA00023015"/>
    </source>
</evidence>
<keyword evidence="1" id="KW-0805">Transcription regulation</keyword>
<name>A0A8J3MAG9_9RHOB</name>
<dbReference type="GO" id="GO:0003700">
    <property type="term" value="F:DNA-binding transcription factor activity"/>
    <property type="evidence" value="ECO:0007669"/>
    <property type="project" value="TreeGrafter"/>
</dbReference>
<dbReference type="RefSeq" id="WP_189683009.1">
    <property type="nucleotide sequence ID" value="NZ_BNCJ01000039.1"/>
</dbReference>
<dbReference type="Pfam" id="PF01614">
    <property type="entry name" value="IclR_C"/>
    <property type="match status" value="1"/>
</dbReference>
<keyword evidence="3" id="KW-0804">Transcription</keyword>
<dbReference type="Gene3D" id="1.10.10.10">
    <property type="entry name" value="Winged helix-like DNA-binding domain superfamily/Winged helix DNA-binding domain"/>
    <property type="match status" value="1"/>
</dbReference>
<dbReference type="SUPFAM" id="SSF55781">
    <property type="entry name" value="GAF domain-like"/>
    <property type="match status" value="1"/>
</dbReference>
<sequence length="259" mass="27507">MTSNLLGRYHQVLTTVAGADNGIAAAAIAEAVNLPRSTAHRLALALCEVGYLQQQESLSFVLGSALDDILIPRLFNAQRSHTILPVLLSLASELKETSFFARRHCGRIEIVDALPVPGSQQSYIYPGLGDRPLDKCSSSKAILAFCEERDVDAWLSAARQEAGLPTSEYPAESFWTELAGVRDAGYAICDGEIDEGVISIASPVFVEPFGAIYSIGVTGPTARLKAQRIEDVADHVRAAAKTAAARLVANAATKGSKPG</sequence>
<evidence type="ECO:0000259" key="5">
    <source>
        <dbReference type="PROSITE" id="PS51078"/>
    </source>
</evidence>
<reference evidence="6" key="1">
    <citation type="journal article" date="2014" name="Int. J. Syst. Evol. Microbiol.">
        <title>Complete genome sequence of Corynebacterium casei LMG S-19264T (=DSM 44701T), isolated from a smear-ripened cheese.</title>
        <authorList>
            <consortium name="US DOE Joint Genome Institute (JGI-PGF)"/>
            <person name="Walter F."/>
            <person name="Albersmeier A."/>
            <person name="Kalinowski J."/>
            <person name="Ruckert C."/>
        </authorList>
    </citation>
    <scope>NUCLEOTIDE SEQUENCE</scope>
    <source>
        <strain evidence="6">KCTC 42650</strain>
    </source>
</reference>
<feature type="domain" description="HTH iclR-type" evidence="4">
    <location>
        <begin position="3"/>
        <end position="64"/>
    </location>
</feature>
<feature type="domain" description="IclR-ED" evidence="5">
    <location>
        <begin position="58"/>
        <end position="249"/>
    </location>
</feature>
<dbReference type="GO" id="GO:0045892">
    <property type="term" value="P:negative regulation of DNA-templated transcription"/>
    <property type="evidence" value="ECO:0007669"/>
    <property type="project" value="TreeGrafter"/>
</dbReference>